<evidence type="ECO:0000256" key="7">
    <source>
        <dbReference type="RuleBase" id="RU362125"/>
    </source>
</evidence>
<keyword evidence="3 7" id="KW-0285">Flavoprotein</keyword>
<feature type="domain" description="Acyl-CoA dehydrogenase/oxidase N-terminal" evidence="10">
    <location>
        <begin position="7"/>
        <end position="118"/>
    </location>
</feature>
<dbReference type="GO" id="GO:0003995">
    <property type="term" value="F:acyl-CoA dehydrogenase activity"/>
    <property type="evidence" value="ECO:0007669"/>
    <property type="project" value="InterPro"/>
</dbReference>
<evidence type="ECO:0000313" key="11">
    <source>
        <dbReference type="EMBL" id="WNR46769.1"/>
    </source>
</evidence>
<dbReference type="FunFam" id="1.10.540.10:FF:000002">
    <property type="entry name" value="Acyl-CoA dehydrogenase FadE19"/>
    <property type="match status" value="1"/>
</dbReference>
<keyword evidence="12" id="KW-1185">Reference proteome</keyword>
<dbReference type="InterPro" id="IPR006089">
    <property type="entry name" value="Acyl-CoA_DH_CS"/>
</dbReference>
<dbReference type="Gene3D" id="2.40.110.10">
    <property type="entry name" value="Butyryl-CoA Dehydrogenase, subunit A, domain 2"/>
    <property type="match status" value="1"/>
</dbReference>
<evidence type="ECO:0000256" key="4">
    <source>
        <dbReference type="ARBA" id="ARBA00022827"/>
    </source>
</evidence>
<dbReference type="Gene3D" id="1.10.540.10">
    <property type="entry name" value="Acyl-CoA dehydrogenase/oxidase, N-terminal domain"/>
    <property type="match status" value="1"/>
</dbReference>
<dbReference type="InterPro" id="IPR046373">
    <property type="entry name" value="Acyl-CoA_Oxase/DH_mid-dom_sf"/>
</dbReference>
<evidence type="ECO:0000259" key="8">
    <source>
        <dbReference type="Pfam" id="PF00441"/>
    </source>
</evidence>
<evidence type="ECO:0000259" key="10">
    <source>
        <dbReference type="Pfam" id="PF02771"/>
    </source>
</evidence>
<feature type="domain" description="Acyl-CoA oxidase/dehydrogenase middle" evidence="9">
    <location>
        <begin position="137"/>
        <end position="213"/>
    </location>
</feature>
<dbReference type="FunFam" id="1.20.140.10:FF:000004">
    <property type="entry name" value="Acyl-CoA dehydrogenase FadE25"/>
    <property type="match status" value="1"/>
</dbReference>
<proteinExistence type="inferred from homology"/>
<dbReference type="SUPFAM" id="SSF47203">
    <property type="entry name" value="Acyl-CoA dehydrogenase C-terminal domain-like"/>
    <property type="match status" value="1"/>
</dbReference>
<dbReference type="Proteomes" id="UP001304650">
    <property type="component" value="Chromosome"/>
</dbReference>
<dbReference type="Pfam" id="PF00441">
    <property type="entry name" value="Acyl-CoA_dh_1"/>
    <property type="match status" value="1"/>
</dbReference>
<dbReference type="InterPro" id="IPR013786">
    <property type="entry name" value="AcylCoA_DH/ox_N"/>
</dbReference>
<name>A0AA96LT29_9BACL</name>
<dbReference type="PANTHER" id="PTHR43884">
    <property type="entry name" value="ACYL-COA DEHYDROGENASE"/>
    <property type="match status" value="1"/>
</dbReference>
<dbReference type="PROSITE" id="PS00073">
    <property type="entry name" value="ACYL_COA_DH_2"/>
    <property type="match status" value="1"/>
</dbReference>
<keyword evidence="5 7" id="KW-0560">Oxidoreductase</keyword>
<dbReference type="EMBL" id="CP130319">
    <property type="protein sequence ID" value="WNR46769.1"/>
    <property type="molecule type" value="Genomic_DNA"/>
</dbReference>
<dbReference type="KEGG" id="proo:MJB10_11955"/>
<dbReference type="InterPro" id="IPR009100">
    <property type="entry name" value="AcylCoA_DH/oxidase_NM_dom_sf"/>
</dbReference>
<evidence type="ECO:0000313" key="12">
    <source>
        <dbReference type="Proteomes" id="UP001304650"/>
    </source>
</evidence>
<dbReference type="InterPro" id="IPR009075">
    <property type="entry name" value="AcylCo_DH/oxidase_C"/>
</dbReference>
<evidence type="ECO:0000256" key="3">
    <source>
        <dbReference type="ARBA" id="ARBA00022630"/>
    </source>
</evidence>
<feature type="domain" description="Acyl-CoA dehydrogenase/oxidase C-terminal" evidence="8">
    <location>
        <begin position="225"/>
        <end position="361"/>
    </location>
</feature>
<dbReference type="PIRSF" id="PIRSF016578">
    <property type="entry name" value="HsaA"/>
    <property type="match status" value="1"/>
</dbReference>
<dbReference type="SUPFAM" id="SSF56645">
    <property type="entry name" value="Acyl-CoA dehydrogenase NM domain-like"/>
    <property type="match status" value="1"/>
</dbReference>
<comment type="catalytic activity">
    <reaction evidence="6">
        <text>a 2,3-saturated acyl-CoA + A = a 2,3-dehydroacyl-CoA + AH2</text>
        <dbReference type="Rhea" id="RHEA:48608"/>
        <dbReference type="ChEBI" id="CHEBI:13193"/>
        <dbReference type="ChEBI" id="CHEBI:17499"/>
        <dbReference type="ChEBI" id="CHEBI:60015"/>
        <dbReference type="ChEBI" id="CHEBI:65111"/>
    </reaction>
</comment>
<evidence type="ECO:0000256" key="1">
    <source>
        <dbReference type="ARBA" id="ARBA00001974"/>
    </source>
</evidence>
<accession>A0AA96LT29</accession>
<dbReference type="GO" id="GO:0050660">
    <property type="term" value="F:flavin adenine dinucleotide binding"/>
    <property type="evidence" value="ECO:0007669"/>
    <property type="project" value="InterPro"/>
</dbReference>
<reference evidence="11" key="1">
    <citation type="submission" date="2022-02" db="EMBL/GenBank/DDBJ databases">
        <title>Paenibacillus sp. MBLB1832 Whole Genome Shotgun Sequencing.</title>
        <authorList>
            <person name="Hwang C.Y."/>
            <person name="Cho E.-S."/>
            <person name="Seo M.-J."/>
        </authorList>
    </citation>
    <scope>NUCLEOTIDE SEQUENCE</scope>
    <source>
        <strain evidence="11">MBLB1832</strain>
    </source>
</reference>
<evidence type="ECO:0000259" key="9">
    <source>
        <dbReference type="Pfam" id="PF02770"/>
    </source>
</evidence>
<dbReference type="RefSeq" id="WP_314805121.1">
    <property type="nucleotide sequence ID" value="NZ_CP130319.1"/>
</dbReference>
<gene>
    <name evidence="11" type="ORF">MJB10_11955</name>
</gene>
<evidence type="ECO:0000256" key="6">
    <source>
        <dbReference type="ARBA" id="ARBA00052546"/>
    </source>
</evidence>
<comment type="cofactor">
    <cofactor evidence="1 7">
        <name>FAD</name>
        <dbReference type="ChEBI" id="CHEBI:57692"/>
    </cofactor>
</comment>
<dbReference type="PANTHER" id="PTHR43884:SF41">
    <property type="entry name" value="ACYL-COA DEHYDROGENASE"/>
    <property type="match status" value="1"/>
</dbReference>
<keyword evidence="4 7" id="KW-0274">FAD</keyword>
<sequence>MDFSYEDEWDMIRTMVRDFAQHEVAPSAAKRDEQARFDQRLYILMAELGLTGIPWKESDGGLGADRITLSLVLEELAKSCASTAHSLYVHSALACAPIAEFGTEEQKQIYLQPLAQGKLLGAAAEMETLNGLGQLHALREEDTYIINGIKNMLTNAGDADIWVIYAWTEPSLKGRGCSAFVIKKDQFGVRLGEKENTLGTRSSSMRQVHFEQCRVPASQRLGEEGDGLRIAAATLHNARSSLAAQAIGVAQAAMEAALAYASMRKQFGKPIASQQAIAFKLANMATQIEAARLLMYQTACQEHPTPQVDYVPVCHFAGTTAVNVAIEALQIFGGYGYTKDFPVERYLRDAKMLQLIETMQEELRITISHYLQT</sequence>
<protein>
    <submittedName>
        <fullName evidence="11">Acyl-CoA dehydrogenase family protein</fullName>
    </submittedName>
</protein>
<dbReference type="InterPro" id="IPR036250">
    <property type="entry name" value="AcylCo_DH-like_C"/>
</dbReference>
<dbReference type="AlphaFoldDB" id="A0AA96LT29"/>
<organism evidence="11 12">
    <name type="scientific">Paenibacillus roseopurpureus</name>
    <dbReference type="NCBI Taxonomy" id="2918901"/>
    <lineage>
        <taxon>Bacteria</taxon>
        <taxon>Bacillati</taxon>
        <taxon>Bacillota</taxon>
        <taxon>Bacilli</taxon>
        <taxon>Bacillales</taxon>
        <taxon>Paenibacillaceae</taxon>
        <taxon>Paenibacillus</taxon>
    </lineage>
</organism>
<comment type="similarity">
    <text evidence="2 7">Belongs to the acyl-CoA dehydrogenase family.</text>
</comment>
<dbReference type="InterPro" id="IPR006091">
    <property type="entry name" value="Acyl-CoA_Oxase/DH_mid-dom"/>
</dbReference>
<evidence type="ECO:0000256" key="5">
    <source>
        <dbReference type="ARBA" id="ARBA00023002"/>
    </source>
</evidence>
<dbReference type="InterPro" id="IPR037069">
    <property type="entry name" value="AcylCoA_DH/ox_N_sf"/>
</dbReference>
<dbReference type="Pfam" id="PF02771">
    <property type="entry name" value="Acyl-CoA_dh_N"/>
    <property type="match status" value="1"/>
</dbReference>
<dbReference type="Gene3D" id="1.20.140.10">
    <property type="entry name" value="Butyryl-CoA Dehydrogenase, subunit A, domain 3"/>
    <property type="match status" value="1"/>
</dbReference>
<dbReference type="Pfam" id="PF02770">
    <property type="entry name" value="Acyl-CoA_dh_M"/>
    <property type="match status" value="1"/>
</dbReference>
<evidence type="ECO:0000256" key="2">
    <source>
        <dbReference type="ARBA" id="ARBA00009347"/>
    </source>
</evidence>